<dbReference type="InterPro" id="IPR044926">
    <property type="entry name" value="RGS_subdomain_2"/>
</dbReference>
<evidence type="ECO:0000259" key="2">
    <source>
        <dbReference type="PROSITE" id="PS50132"/>
    </source>
</evidence>
<gene>
    <name evidence="3" type="ORF">LY90DRAFT_675837</name>
</gene>
<name>A0A1Y2AJB1_9FUNG</name>
<keyword evidence="1" id="KW-0812">Transmembrane</keyword>
<feature type="transmembrane region" description="Helical" evidence="1">
    <location>
        <begin position="171"/>
        <end position="194"/>
    </location>
</feature>
<evidence type="ECO:0000256" key="1">
    <source>
        <dbReference type="SAM" id="Phobius"/>
    </source>
</evidence>
<dbReference type="EMBL" id="MCOG01000245">
    <property type="protein sequence ID" value="ORY22606.1"/>
    <property type="molecule type" value="Genomic_DNA"/>
</dbReference>
<accession>A0A1Y2AJB1</accession>
<sequence>MVKNLFNNLCLFFNSTIVSKEELDEYARTGFLTDTFIVERSIYLFLFFFISIITVTFLIIFYKLRNSYIIHQRNFGLTFTEGIFISIDLFIIFLPQLTEVPCFLTVISANILNTIINLIFLTRSLRVILFYHYNIFKVTSISKKKYNNPRKENIIHEPNNYLHLLSKKIKIVTALFIIIPSLIAIAVTFLIYLIDSEVRKDCPIWKLEDTMISFKNNKGEKVYIVVIIFGFFFMTFNFIFAILLINVKDVNKYGVKFECLSVSIMTLAFNIINIILQKNATIKSTYFDINENIRRGFLVIYEKTKGGKMFFSFNLMYMFFTSIILPVIHYYRNKLSKNIYFQDPMNSLQYFYKLLNTPSLVSELREIAIKEFSVENVLFWENYQILQKMVNKYYIEYNKAKEFRDERIVTQYDFENYYFQQLQGNNNNSDGSMDNYSYDPNMPIPDEILPYFTSFYYMFIDYNSPAVVNISGTSERQIYNEICFNPTIGVYDSAKNEVVEMMYNSIYPIFLKNNKQSLY</sequence>
<keyword evidence="1" id="KW-1133">Transmembrane helix</keyword>
<organism evidence="3 4">
    <name type="scientific">Neocallimastix californiae</name>
    <dbReference type="NCBI Taxonomy" id="1754190"/>
    <lineage>
        <taxon>Eukaryota</taxon>
        <taxon>Fungi</taxon>
        <taxon>Fungi incertae sedis</taxon>
        <taxon>Chytridiomycota</taxon>
        <taxon>Chytridiomycota incertae sedis</taxon>
        <taxon>Neocallimastigomycetes</taxon>
        <taxon>Neocallimastigales</taxon>
        <taxon>Neocallimastigaceae</taxon>
        <taxon>Neocallimastix</taxon>
    </lineage>
</organism>
<keyword evidence="1" id="KW-0472">Membrane</keyword>
<dbReference type="InterPro" id="IPR036305">
    <property type="entry name" value="RGS_sf"/>
</dbReference>
<dbReference type="OrthoDB" id="5558091at2759"/>
<reference evidence="3 4" key="1">
    <citation type="submission" date="2016-08" db="EMBL/GenBank/DDBJ databases">
        <title>A Parts List for Fungal Cellulosomes Revealed by Comparative Genomics.</title>
        <authorList>
            <consortium name="DOE Joint Genome Institute"/>
            <person name="Haitjema C.H."/>
            <person name="Gilmore S.P."/>
            <person name="Henske J.K."/>
            <person name="Solomon K.V."/>
            <person name="De Groot R."/>
            <person name="Kuo A."/>
            <person name="Mondo S.J."/>
            <person name="Salamov A.A."/>
            <person name="Labutti K."/>
            <person name="Zhao Z."/>
            <person name="Chiniquy J."/>
            <person name="Barry K."/>
            <person name="Brewer H.M."/>
            <person name="Purvine S.O."/>
            <person name="Wright A.T."/>
            <person name="Boxma B."/>
            <person name="Van Alen T."/>
            <person name="Hackstein J.H."/>
            <person name="Baker S.E."/>
            <person name="Grigoriev I.V."/>
            <person name="O'Malley M.A."/>
        </authorList>
    </citation>
    <scope>NUCLEOTIDE SEQUENCE [LARGE SCALE GENOMIC DNA]</scope>
    <source>
        <strain evidence="3 4">G1</strain>
    </source>
</reference>
<dbReference type="Proteomes" id="UP000193920">
    <property type="component" value="Unassembled WGS sequence"/>
</dbReference>
<keyword evidence="4" id="KW-1185">Reference proteome</keyword>
<feature type="transmembrane region" description="Helical" evidence="1">
    <location>
        <begin position="74"/>
        <end position="97"/>
    </location>
</feature>
<feature type="transmembrane region" description="Helical" evidence="1">
    <location>
        <begin position="257"/>
        <end position="276"/>
    </location>
</feature>
<dbReference type="AlphaFoldDB" id="A0A1Y2AJB1"/>
<protein>
    <recommendedName>
        <fullName evidence="2">RGS domain-containing protein</fullName>
    </recommendedName>
</protein>
<dbReference type="Gene3D" id="1.10.167.10">
    <property type="entry name" value="Regulator of G-protein Signalling 4, domain 2"/>
    <property type="match status" value="1"/>
</dbReference>
<feature type="domain" description="RGS" evidence="2">
    <location>
        <begin position="350"/>
        <end position="519"/>
    </location>
</feature>
<dbReference type="Pfam" id="PF00615">
    <property type="entry name" value="RGS"/>
    <property type="match status" value="1"/>
</dbReference>
<feature type="transmembrane region" description="Helical" evidence="1">
    <location>
        <begin position="309"/>
        <end position="331"/>
    </location>
</feature>
<dbReference type="PROSITE" id="PS50132">
    <property type="entry name" value="RGS"/>
    <property type="match status" value="1"/>
</dbReference>
<evidence type="ECO:0000313" key="4">
    <source>
        <dbReference type="Proteomes" id="UP000193920"/>
    </source>
</evidence>
<feature type="transmembrane region" description="Helical" evidence="1">
    <location>
        <begin position="222"/>
        <end position="245"/>
    </location>
</feature>
<proteinExistence type="predicted"/>
<evidence type="ECO:0000313" key="3">
    <source>
        <dbReference type="EMBL" id="ORY22606.1"/>
    </source>
</evidence>
<comment type="caution">
    <text evidence="3">The sequence shown here is derived from an EMBL/GenBank/DDBJ whole genome shotgun (WGS) entry which is preliminary data.</text>
</comment>
<feature type="transmembrane region" description="Helical" evidence="1">
    <location>
        <begin position="42"/>
        <end position="62"/>
    </location>
</feature>
<feature type="transmembrane region" description="Helical" evidence="1">
    <location>
        <begin position="103"/>
        <end position="121"/>
    </location>
</feature>
<dbReference type="InterPro" id="IPR016137">
    <property type="entry name" value="RGS"/>
</dbReference>
<dbReference type="SUPFAM" id="SSF48097">
    <property type="entry name" value="Regulator of G-protein signaling, RGS"/>
    <property type="match status" value="1"/>
</dbReference>